<feature type="compositionally biased region" description="Pro residues" evidence="1">
    <location>
        <begin position="230"/>
        <end position="240"/>
    </location>
</feature>
<feature type="compositionally biased region" description="Polar residues" evidence="1">
    <location>
        <begin position="690"/>
        <end position="710"/>
    </location>
</feature>
<dbReference type="Proteomes" id="UP001222325">
    <property type="component" value="Unassembled WGS sequence"/>
</dbReference>
<feature type="compositionally biased region" description="Polar residues" evidence="1">
    <location>
        <begin position="630"/>
        <end position="642"/>
    </location>
</feature>
<feature type="compositionally biased region" description="Gly residues" evidence="1">
    <location>
        <begin position="1067"/>
        <end position="1079"/>
    </location>
</feature>
<reference evidence="2" key="1">
    <citation type="submission" date="2023-03" db="EMBL/GenBank/DDBJ databases">
        <title>Massive genome expansion in bonnet fungi (Mycena s.s.) driven by repeated elements and novel gene families across ecological guilds.</title>
        <authorList>
            <consortium name="Lawrence Berkeley National Laboratory"/>
            <person name="Harder C.B."/>
            <person name="Miyauchi S."/>
            <person name="Viragh M."/>
            <person name="Kuo A."/>
            <person name="Thoen E."/>
            <person name="Andreopoulos B."/>
            <person name="Lu D."/>
            <person name="Skrede I."/>
            <person name="Drula E."/>
            <person name="Henrissat B."/>
            <person name="Morin E."/>
            <person name="Kohler A."/>
            <person name="Barry K."/>
            <person name="LaButti K."/>
            <person name="Morin E."/>
            <person name="Salamov A."/>
            <person name="Lipzen A."/>
            <person name="Mereny Z."/>
            <person name="Hegedus B."/>
            <person name="Baldrian P."/>
            <person name="Stursova M."/>
            <person name="Weitz H."/>
            <person name="Taylor A."/>
            <person name="Grigoriev I.V."/>
            <person name="Nagy L.G."/>
            <person name="Martin F."/>
            <person name="Kauserud H."/>
        </authorList>
    </citation>
    <scope>NUCLEOTIDE SEQUENCE</scope>
    <source>
        <strain evidence="2">CBHHK173m</strain>
    </source>
</reference>
<feature type="compositionally biased region" description="Acidic residues" evidence="1">
    <location>
        <begin position="139"/>
        <end position="148"/>
    </location>
</feature>
<feature type="compositionally biased region" description="Pro residues" evidence="1">
    <location>
        <begin position="497"/>
        <end position="513"/>
    </location>
</feature>
<accession>A0AAD6XHQ2</accession>
<proteinExistence type="predicted"/>
<feature type="compositionally biased region" description="Basic and acidic residues" evidence="1">
    <location>
        <begin position="820"/>
        <end position="847"/>
    </location>
</feature>
<feature type="region of interest" description="Disordered" evidence="1">
    <location>
        <begin position="467"/>
        <end position="878"/>
    </location>
</feature>
<feature type="compositionally biased region" description="Low complexity" evidence="1">
    <location>
        <begin position="1139"/>
        <end position="1162"/>
    </location>
</feature>
<feature type="compositionally biased region" description="Low complexity" evidence="1">
    <location>
        <begin position="742"/>
        <end position="768"/>
    </location>
</feature>
<organism evidence="2 3">
    <name type="scientific">Mycena belliarum</name>
    <dbReference type="NCBI Taxonomy" id="1033014"/>
    <lineage>
        <taxon>Eukaryota</taxon>
        <taxon>Fungi</taxon>
        <taxon>Dikarya</taxon>
        <taxon>Basidiomycota</taxon>
        <taxon>Agaricomycotina</taxon>
        <taxon>Agaricomycetes</taxon>
        <taxon>Agaricomycetidae</taxon>
        <taxon>Agaricales</taxon>
        <taxon>Marasmiineae</taxon>
        <taxon>Mycenaceae</taxon>
        <taxon>Mycena</taxon>
    </lineage>
</organism>
<dbReference type="PRINTS" id="PR01217">
    <property type="entry name" value="PRICHEXTENSN"/>
</dbReference>
<feature type="compositionally biased region" description="Polar residues" evidence="1">
    <location>
        <begin position="278"/>
        <end position="305"/>
    </location>
</feature>
<feature type="compositionally biased region" description="Low complexity" evidence="1">
    <location>
        <begin position="211"/>
        <end position="222"/>
    </location>
</feature>
<comment type="caution">
    <text evidence="2">The sequence shown here is derived from an EMBL/GenBank/DDBJ whole genome shotgun (WGS) entry which is preliminary data.</text>
</comment>
<feature type="compositionally biased region" description="Low complexity" evidence="1">
    <location>
        <begin position="241"/>
        <end position="252"/>
    </location>
</feature>
<sequence length="1174" mass="120065">MPALPTAMSNTSTPSKRGSKQGQGQGAQLTAHTLAQLQDQNASAEGLVRPRPRPRGTSDASSSRISVAAFREARRAPSPALGVYSPGGPQQHHQEAPYPSQQQQQRAPVPPPKTTPGKHGHGKTAQPQRRAGHARENQWESDDNESESGDERGEQPAGGGTDGGKSPSASKARSELGHGGTSGLGMGIRAQRLSQSQLPPLQTHALVPSLSQSQSSQSQHSHATTYSQPHRPPQPQPPKPQLSSSTSDSISSSEEDSDDAPLATLVAPRRPGSALSLVASSRGSSTNLHASAPGSYTNLANSHSNLAAGHAHSNLAPSPVSATSRGPPKTKPLIDIASLTASRPAVKEQGRSAEGFTGVGMLASLSGSSPSTRNNTSSMAASTTASPVLTSRSPPNLEQRGLVQFPSPPSSPVREVPPAIGGREEKRSPMRKEAGGNVVSLDNPGAPGKRDVLSDRLRAVAAVNLESERQRARTGSPPARMLTASPPARTLSDSPPAIRPGTPPMTRPAPPPTKRSASPPAVVARSPPLRTKPAPPIAARKAFHRRSSSDIISGRPQRMWGQEDDDGGDGALGRDLADMLGGGIALVSRAGESPPSPEKMRPLPPAEEDQDKDRIAPIVIKQRAPPPAFSVTSRPQNRSISSFGDLDVGGRQRSSTLVPISSVPDTFNSGNSSNSNYSSSAAGSEARSFASGTGSSSGVRGNARQRSSTMMPLGSGVVTSSPSSSPPVASPSPPAPAPTPIRPFATPRAAGARPSPASSTGDSSSGPAPLTPKDGSDVDGAAWSGGVSGLVARGGRGPVQRRSVSFDFEEGVRLGTGAEGKGKGKPRETPVQEEERRRERRRSEARAAIELGNVINGRGPIDEDEDGGGGDSDDDVPINRARAGASQMMGTMNMPMNNMPMNAMMGNMGNVGMNMGMSGWQPGMLSPAQFMTPPPADPAFFAAHQQAMMIAKQAYQMAVAQQAMAVAGDEWERGSAYGGAQSEYGGGGGRPSSVYGGAASSVYGGGASSVYGGSAYGGAAGPAPFMGMGGGMGMGMQGGWSPGGGMLFPPAPRSMYGGGGGSGARSDYGGGGGGSGGGWNSSRSVYGESFGPSTDRFAKSGSGGSGGRNLRERAESGYFPPGPGVPQGQGRPGPGQQGPGNPRQRTASQPANPSRNAGANARRPPPPSSWKASP</sequence>
<dbReference type="EMBL" id="JARJCN010000092">
    <property type="protein sequence ID" value="KAJ7075606.1"/>
    <property type="molecule type" value="Genomic_DNA"/>
</dbReference>
<feature type="compositionally biased region" description="Gly residues" evidence="1">
    <location>
        <begin position="786"/>
        <end position="797"/>
    </location>
</feature>
<dbReference type="AlphaFoldDB" id="A0AAD6XHQ2"/>
<feature type="region of interest" description="Disordered" evidence="1">
    <location>
        <begin position="1067"/>
        <end position="1174"/>
    </location>
</feature>
<evidence type="ECO:0000256" key="1">
    <source>
        <dbReference type="SAM" id="MobiDB-lite"/>
    </source>
</evidence>
<feature type="compositionally biased region" description="Low complexity" evidence="1">
    <location>
        <begin position="371"/>
        <end position="386"/>
    </location>
</feature>
<feature type="compositionally biased region" description="Polar residues" evidence="1">
    <location>
        <begin position="7"/>
        <end position="16"/>
    </location>
</feature>
<feature type="compositionally biased region" description="Low complexity" evidence="1">
    <location>
        <begin position="668"/>
        <end position="684"/>
    </location>
</feature>
<feature type="compositionally biased region" description="Low complexity" evidence="1">
    <location>
        <begin position="96"/>
        <end position="107"/>
    </location>
</feature>
<feature type="compositionally biased region" description="Low complexity" evidence="1">
    <location>
        <begin position="193"/>
        <end position="202"/>
    </location>
</feature>
<evidence type="ECO:0000313" key="3">
    <source>
        <dbReference type="Proteomes" id="UP001222325"/>
    </source>
</evidence>
<evidence type="ECO:0000313" key="2">
    <source>
        <dbReference type="EMBL" id="KAJ7075606.1"/>
    </source>
</evidence>
<feature type="compositionally biased region" description="Pro residues" evidence="1">
    <location>
        <begin position="724"/>
        <end position="741"/>
    </location>
</feature>
<feature type="compositionally biased region" description="Basic and acidic residues" evidence="1">
    <location>
        <begin position="422"/>
        <end position="434"/>
    </location>
</feature>
<feature type="region of interest" description="Disordered" evidence="1">
    <location>
        <begin position="1"/>
        <end position="452"/>
    </location>
</feature>
<feature type="compositionally biased region" description="Polar residues" evidence="1">
    <location>
        <begin position="387"/>
        <end position="396"/>
    </location>
</feature>
<protein>
    <submittedName>
        <fullName evidence="2">Uncharacterized protein</fullName>
    </submittedName>
</protein>
<feature type="compositionally biased region" description="Gly residues" evidence="1">
    <location>
        <begin position="177"/>
        <end position="186"/>
    </location>
</feature>
<feature type="compositionally biased region" description="Polar residues" evidence="1">
    <location>
        <begin position="652"/>
        <end position="667"/>
    </location>
</feature>
<keyword evidence="3" id="KW-1185">Reference proteome</keyword>
<feature type="compositionally biased region" description="Low complexity" evidence="1">
    <location>
        <begin position="514"/>
        <end position="528"/>
    </location>
</feature>
<feature type="compositionally biased region" description="Acidic residues" evidence="1">
    <location>
        <begin position="862"/>
        <end position="876"/>
    </location>
</feature>
<gene>
    <name evidence="2" type="ORF">B0H15DRAFT_866395</name>
</gene>
<feature type="compositionally biased region" description="Pro residues" evidence="1">
    <location>
        <begin position="594"/>
        <end position="605"/>
    </location>
</feature>
<feature type="compositionally biased region" description="Gly residues" evidence="1">
    <location>
        <begin position="1125"/>
        <end position="1138"/>
    </location>
</feature>
<feature type="compositionally biased region" description="Polar residues" evidence="1">
    <location>
        <begin position="30"/>
        <end position="43"/>
    </location>
</feature>
<name>A0AAD6XHQ2_9AGAR</name>